<proteinExistence type="predicted"/>
<evidence type="ECO:0000313" key="4">
    <source>
        <dbReference type="Proteomes" id="UP000469292"/>
    </source>
</evidence>
<accession>A0A6I5N1L5</accession>
<gene>
    <name evidence="3" type="ORF">F6S87_05455</name>
</gene>
<sequence length="293" mass="30717">MSSISEAISQRMTLGYLTERYGFDLVPPFAANVTITSLANDLDSVTPGSLYIPGATVAAGAVSQAAQRGAYAALLPHAMKSVLPEPEIPVLFAEPTAQQLGKLAADIAGAPSETLAIFAVVGTDRQTIGADVQMLAQFLHMLGNPVGVLNANDSSSLERFLDLEYPVDILTVQRVLSVCAEDGAAAVIIAMDDATLQPDALQSVAVDVVGCDGVTGPADGEALVDGTCERYGCPVDRNTHVVFRTEESDALAVQADVERDEIRPLSLAISCVLAAGVRKNSIRSALRVSRELH</sequence>
<keyword evidence="4" id="KW-1185">Reference proteome</keyword>
<dbReference type="RefSeq" id="WP_163227650.1">
    <property type="nucleotide sequence ID" value="NZ_VYSG01000002.1"/>
</dbReference>
<dbReference type="Gene3D" id="3.40.1390.10">
    <property type="entry name" value="MurE/MurF, N-terminal domain"/>
    <property type="match status" value="1"/>
</dbReference>
<keyword evidence="1" id="KW-0132">Cell division</keyword>
<dbReference type="InterPro" id="IPR035911">
    <property type="entry name" value="MurE/MurF_N"/>
</dbReference>
<organism evidence="3 4">
    <name type="scientific">Bifidobacterium choloepi</name>
    <dbReference type="NCBI Taxonomy" id="2614131"/>
    <lineage>
        <taxon>Bacteria</taxon>
        <taxon>Bacillati</taxon>
        <taxon>Actinomycetota</taxon>
        <taxon>Actinomycetes</taxon>
        <taxon>Bifidobacteriales</taxon>
        <taxon>Bifidobacteriaceae</taxon>
        <taxon>Bifidobacterium</taxon>
    </lineage>
</organism>
<dbReference type="GO" id="GO:0051301">
    <property type="term" value="P:cell division"/>
    <property type="evidence" value="ECO:0007669"/>
    <property type="project" value="UniProtKB-KW"/>
</dbReference>
<evidence type="ECO:0000313" key="3">
    <source>
        <dbReference type="EMBL" id="NEG70045.1"/>
    </source>
</evidence>
<evidence type="ECO:0000256" key="2">
    <source>
        <dbReference type="ARBA" id="ARBA00023306"/>
    </source>
</evidence>
<dbReference type="SUPFAM" id="SSF63418">
    <property type="entry name" value="MurE/MurF N-terminal domain"/>
    <property type="match status" value="1"/>
</dbReference>
<dbReference type="EMBL" id="VYSG01000002">
    <property type="protein sequence ID" value="NEG70045.1"/>
    <property type="molecule type" value="Genomic_DNA"/>
</dbReference>
<comment type="caution">
    <text evidence="3">The sequence shown here is derived from an EMBL/GenBank/DDBJ whole genome shotgun (WGS) entry which is preliminary data.</text>
</comment>
<evidence type="ECO:0000256" key="1">
    <source>
        <dbReference type="ARBA" id="ARBA00022618"/>
    </source>
</evidence>
<dbReference type="PANTHER" id="PTHR23135:SF4">
    <property type="entry name" value="UDP-N-ACETYLMURAMOYL-L-ALANYL-D-GLUTAMATE--2,6-DIAMINOPIMELATE LIGASE MURE HOMOLOG, CHLOROPLASTIC"/>
    <property type="match status" value="1"/>
</dbReference>
<dbReference type="AlphaFoldDB" id="A0A6I5N1L5"/>
<name>A0A6I5N1L5_9BIFI</name>
<protein>
    <submittedName>
        <fullName evidence="3">UDP-N-acetylmuramyl peptide synthase</fullName>
    </submittedName>
</protein>
<dbReference type="PANTHER" id="PTHR23135">
    <property type="entry name" value="MUR LIGASE FAMILY MEMBER"/>
    <property type="match status" value="1"/>
</dbReference>
<keyword evidence="2" id="KW-0131">Cell cycle</keyword>
<reference evidence="3 4" key="1">
    <citation type="submission" date="2019-09" db="EMBL/GenBank/DDBJ databases">
        <title>Phylogenetic characterization of a novel taxon of the genus Bifidobacterium: Bifidobacterium choloepi sp. nov.</title>
        <authorList>
            <person name="Modesto M."/>
            <person name="Satti M."/>
        </authorList>
    </citation>
    <scope>NUCLEOTIDE SEQUENCE [LARGE SCALE GENOMIC DNA]</scope>
    <source>
        <strain evidence="3 4">BRDM6</strain>
    </source>
</reference>
<dbReference type="Proteomes" id="UP000469292">
    <property type="component" value="Unassembled WGS sequence"/>
</dbReference>